<evidence type="ECO:0000313" key="2">
    <source>
        <dbReference type="Proteomes" id="UP000536509"/>
    </source>
</evidence>
<dbReference type="Proteomes" id="UP000536509">
    <property type="component" value="Unassembled WGS sequence"/>
</dbReference>
<dbReference type="AlphaFoldDB" id="A0A7Y3R7L3"/>
<reference evidence="1 2" key="1">
    <citation type="submission" date="2020-05" db="EMBL/GenBank/DDBJ databases">
        <title>Draft genome of Flavobacterium sp. IMCC34852.</title>
        <authorList>
            <person name="Song J."/>
            <person name="Cho J.-C."/>
        </authorList>
    </citation>
    <scope>NUCLEOTIDE SEQUENCE [LARGE SCALE GENOMIC DNA]</scope>
    <source>
        <strain evidence="1 2">IMCC34852</strain>
    </source>
</reference>
<protein>
    <submittedName>
        <fullName evidence="1">Uncharacterized protein</fullName>
    </submittedName>
</protein>
<keyword evidence="2" id="KW-1185">Reference proteome</keyword>
<organism evidence="1 2">
    <name type="scientific">Flavobacterium rivulicola</name>
    <dbReference type="NCBI Taxonomy" id="2732161"/>
    <lineage>
        <taxon>Bacteria</taxon>
        <taxon>Pseudomonadati</taxon>
        <taxon>Bacteroidota</taxon>
        <taxon>Flavobacteriia</taxon>
        <taxon>Flavobacteriales</taxon>
        <taxon>Flavobacteriaceae</taxon>
        <taxon>Flavobacterium</taxon>
    </lineage>
</organism>
<accession>A0A7Y3R7L3</accession>
<name>A0A7Y3R7L3_9FLAO</name>
<sequence>MKNVVVKAILILVSYSGYCQEKIFYEKIAFEFYKDSIMNQSKEKIKLQKKLERGAFDPNWFPRCEKEIKIKEIDTVFDNRSNQFELPNLTDNKFKIKNRFRNTEYVCLDKAVLLNKTTVLVNINEVYKHRGIYYHILLDLKGKILRYCKGGYTE</sequence>
<dbReference type="EMBL" id="JABEVX010000002">
    <property type="protein sequence ID" value="NNT71399.1"/>
    <property type="molecule type" value="Genomic_DNA"/>
</dbReference>
<proteinExistence type="predicted"/>
<gene>
    <name evidence="1" type="ORF">HKT18_04130</name>
</gene>
<comment type="caution">
    <text evidence="1">The sequence shown here is derived from an EMBL/GenBank/DDBJ whole genome shotgun (WGS) entry which is preliminary data.</text>
</comment>
<dbReference type="RefSeq" id="WP_171221613.1">
    <property type="nucleotide sequence ID" value="NZ_JABEVX010000002.1"/>
</dbReference>
<evidence type="ECO:0000313" key="1">
    <source>
        <dbReference type="EMBL" id="NNT71399.1"/>
    </source>
</evidence>